<dbReference type="PANTHER" id="PTHR24148:SF64">
    <property type="entry name" value="HETEROKARYON INCOMPATIBILITY DOMAIN-CONTAINING PROTEIN"/>
    <property type="match status" value="1"/>
</dbReference>
<reference evidence="2" key="1">
    <citation type="submission" date="2016-03" db="EMBL/GenBank/DDBJ databases">
        <title>Draft genome sequence of Rosellinia necatrix.</title>
        <authorList>
            <person name="Kanematsu S."/>
        </authorList>
    </citation>
    <scope>NUCLEOTIDE SEQUENCE [LARGE SCALE GENOMIC DNA]</scope>
    <source>
        <strain evidence="2">W97</strain>
    </source>
</reference>
<dbReference type="EMBL" id="DF977490">
    <property type="protein sequence ID" value="GAP90454.1"/>
    <property type="molecule type" value="Genomic_DNA"/>
</dbReference>
<evidence type="ECO:0000313" key="2">
    <source>
        <dbReference type="EMBL" id="GAP90454.1"/>
    </source>
</evidence>
<name>A0A1W2TPW7_ROSNE</name>
<dbReference type="OrthoDB" id="2157530at2759"/>
<organism evidence="2">
    <name type="scientific">Rosellinia necatrix</name>
    <name type="common">White root-rot fungus</name>
    <dbReference type="NCBI Taxonomy" id="77044"/>
    <lineage>
        <taxon>Eukaryota</taxon>
        <taxon>Fungi</taxon>
        <taxon>Dikarya</taxon>
        <taxon>Ascomycota</taxon>
        <taxon>Pezizomycotina</taxon>
        <taxon>Sordariomycetes</taxon>
        <taxon>Xylariomycetidae</taxon>
        <taxon>Xylariales</taxon>
        <taxon>Xylariaceae</taxon>
        <taxon>Rosellinia</taxon>
    </lineage>
</organism>
<accession>A0A1W2TPW7</accession>
<dbReference type="InterPro" id="IPR052895">
    <property type="entry name" value="HetReg/Transcr_Mod"/>
</dbReference>
<sequence length="634" mass="72590">MAQADESQLYIDNEEDYTTPILCRAPAYPYRQLIDDDIRLLSIRPGNGILECDLHQMPIADSLYFYALSYVWGSEYETKEILLEGRPFKVTRNLYEALQQFREQPGAPATIGYPNDYFWVDAICLNQEDFIEREYQVSRMMQIYHAALGVLIWLGPNEPMTRSRGLDKTVLSSPMEPGGLLRRGHSTVDGLVGLLFEKASSLWTEWDLPDDKAEEESVLRDVFGELYGAVLQTAADLMQRPWFNRVWTFQESSLEVTPRVFAGRHGVYLDDLVKILKVFASHHRLLILTPGLARIAALSRMKDRYHTKIEMELRGAKVKTSIPECLFEILSYVFGAEATDPRDRLYGLIGFVAYFSEGNLPEELQPNYRLPFEIIYWRYAAYLLQHSGDLRLLSTNDHKLQGVPSWVPDFRDLGLRGKIHCKPTVRVSPDERMLYLQGIRMEPICDTVLEWTDPRHYTSGIQPDLHHRIRYVEGRIFKLASQIRGISLEGIIDDFLRRASVLFDQGGANGIRKAYTGLKGLTGPHGAWVLKRGRPKTTDAFGKDFAIADEMRLCVVLLDDGSILTVSRTLVEIMPDDVVCIFRGANKPSIIRPSKQGDSFVLVSHCELRSGTFCHQLFDDDFWEDKKLEEFRIV</sequence>
<evidence type="ECO:0000313" key="3">
    <source>
        <dbReference type="Proteomes" id="UP000054516"/>
    </source>
</evidence>
<evidence type="ECO:0000259" key="1">
    <source>
        <dbReference type="Pfam" id="PF06985"/>
    </source>
</evidence>
<protein>
    <submittedName>
        <fullName evidence="2">Putative heterokaryon incompatibility protein</fullName>
    </submittedName>
</protein>
<dbReference type="Proteomes" id="UP000054516">
    <property type="component" value="Unassembled WGS sequence"/>
</dbReference>
<keyword evidence="3" id="KW-1185">Reference proteome</keyword>
<dbReference type="AlphaFoldDB" id="A0A1W2TPW7"/>
<dbReference type="PANTHER" id="PTHR24148">
    <property type="entry name" value="ANKYRIN REPEAT DOMAIN-CONTAINING PROTEIN 39 HOMOLOG-RELATED"/>
    <property type="match status" value="1"/>
</dbReference>
<feature type="domain" description="Heterokaryon incompatibility" evidence="1">
    <location>
        <begin position="65"/>
        <end position="251"/>
    </location>
</feature>
<gene>
    <name evidence="2" type="ORF">SAMD00023353_4500270</name>
</gene>
<dbReference type="STRING" id="77044.A0A1W2TPW7"/>
<dbReference type="Pfam" id="PF06985">
    <property type="entry name" value="HET"/>
    <property type="match status" value="1"/>
</dbReference>
<dbReference type="InterPro" id="IPR010730">
    <property type="entry name" value="HET"/>
</dbReference>
<proteinExistence type="predicted"/>